<evidence type="ECO:0000259" key="9">
    <source>
        <dbReference type="Pfam" id="PF13567"/>
    </source>
</evidence>
<dbReference type="Pfam" id="PF13567">
    <property type="entry name" value="DUF4131"/>
    <property type="match status" value="1"/>
</dbReference>
<dbReference type="PANTHER" id="PTHR30619">
    <property type="entry name" value="DNA INTERNALIZATION/COMPETENCE PROTEIN COMEC/REC2"/>
    <property type="match status" value="1"/>
</dbReference>
<reference evidence="10 11" key="1">
    <citation type="submission" date="2019-09" db="EMBL/GenBank/DDBJ databases">
        <title>YIM 132180 draft genome.</title>
        <authorList>
            <person name="Zhang K."/>
        </authorList>
    </citation>
    <scope>NUCLEOTIDE SEQUENCE [LARGE SCALE GENOMIC DNA]</scope>
    <source>
        <strain evidence="10 11">YIM 132180</strain>
    </source>
</reference>
<feature type="region of interest" description="Disordered" evidence="6">
    <location>
        <begin position="751"/>
        <end position="771"/>
    </location>
</feature>
<feature type="transmembrane region" description="Helical" evidence="7">
    <location>
        <begin position="501"/>
        <end position="519"/>
    </location>
</feature>
<dbReference type="PANTHER" id="PTHR30619:SF1">
    <property type="entry name" value="RECOMBINATION PROTEIN 2"/>
    <property type="match status" value="1"/>
</dbReference>
<evidence type="ECO:0000256" key="5">
    <source>
        <dbReference type="ARBA" id="ARBA00023136"/>
    </source>
</evidence>
<evidence type="ECO:0000259" key="8">
    <source>
        <dbReference type="Pfam" id="PF03772"/>
    </source>
</evidence>
<dbReference type="EMBL" id="VZDO01000002">
    <property type="protein sequence ID" value="KAB0681782.1"/>
    <property type="molecule type" value="Genomic_DNA"/>
</dbReference>
<dbReference type="NCBIfam" id="TIGR00360">
    <property type="entry name" value="ComEC_N-term"/>
    <property type="match status" value="1"/>
</dbReference>
<feature type="transmembrane region" description="Helical" evidence="7">
    <location>
        <begin position="429"/>
        <end position="452"/>
    </location>
</feature>
<dbReference type="Proteomes" id="UP000432089">
    <property type="component" value="Unassembled WGS sequence"/>
</dbReference>
<evidence type="ECO:0000256" key="4">
    <source>
        <dbReference type="ARBA" id="ARBA00022989"/>
    </source>
</evidence>
<keyword evidence="11" id="KW-1185">Reference proteome</keyword>
<evidence type="ECO:0000256" key="3">
    <source>
        <dbReference type="ARBA" id="ARBA00022692"/>
    </source>
</evidence>
<dbReference type="Pfam" id="PF03772">
    <property type="entry name" value="Competence"/>
    <property type="match status" value="1"/>
</dbReference>
<feature type="transmembrane region" description="Helical" evidence="7">
    <location>
        <begin position="372"/>
        <end position="393"/>
    </location>
</feature>
<feature type="region of interest" description="Disordered" evidence="6">
    <location>
        <begin position="633"/>
        <end position="660"/>
    </location>
</feature>
<keyword evidence="3 7" id="KW-0812">Transmembrane</keyword>
<sequence>MSATEGSRTADNALGAEPQFGSVRLRSARFWSRFRMWLGEQIAVETEARTSFYLLPLGLMLGILAVYGADWRPSLSVCLVTAAGLAGLGWARPAAKVPMFAAFVALGAASAAYELQRVDTVIFSGEATVRIDGRVLWRDRDERGRMRYLVAIERTERPTLSRPPQHAEILVTARHAPIEVGQRYRGLVRLRAPSGPALPGGYDFAFGAFFEGLGAYGFALGAPGPTPPDEAAPTLTATERFVRMRLAISDRIRSVIDGPEGAVAAAIISGERSGIPDDVERWLRVTGLSHVLSISGLHMALVAGFAMVLVRCACASVPSVALRLPAKKLAAVVALGVSAFYLALAGLDVATTRSFLMIAIMLTAALFDRAALTLRNVALAAIVIFLTTPHALLTASFQMSFGATAAIVGIYGALTRWHRKRSDGTSERFVVRLLLFFVGIAVTSTVAGIATAPYAAYHFQRMAPFGLVANMLTLPIFSFWIMPLALVAMVAMPFGLDAAPFWLLGKGLTLVFAIARYLAERLPDAPTGLLTNIGLAILTLALLTACFLASRLRLVAIPTALVGLLLVPDRTAPPELLVFEDGREVAIIDADGRLSPLKARPNGFVFGQWERAYPGPADTRATDAKNPAFACETIEESSSAEPESSAAGAPAKGEKVKRAAPRRYCRATTRTGIRVVWTDDYRRLGQACDESDVAIVARVVRLTVCRSAARLVTLRTLRTTGSLSIAREATAGGIAVTSAIRMPSEEWNRHRAAPWPEAWRKPTDGDASATP</sequence>
<feature type="transmembrane region" description="Helical" evidence="7">
    <location>
        <begin position="472"/>
        <end position="494"/>
    </location>
</feature>
<organism evidence="10 11">
    <name type="scientific">Plantimonas leprariae</name>
    <dbReference type="NCBI Taxonomy" id="2615207"/>
    <lineage>
        <taxon>Bacteria</taxon>
        <taxon>Pseudomonadati</taxon>
        <taxon>Pseudomonadota</taxon>
        <taxon>Alphaproteobacteria</taxon>
        <taxon>Hyphomicrobiales</taxon>
        <taxon>Aurantimonadaceae</taxon>
        <taxon>Plantimonas</taxon>
    </lineage>
</organism>
<dbReference type="GO" id="GO:0005886">
    <property type="term" value="C:plasma membrane"/>
    <property type="evidence" value="ECO:0007669"/>
    <property type="project" value="UniProtKB-SubCell"/>
</dbReference>
<feature type="transmembrane region" description="Helical" evidence="7">
    <location>
        <begin position="330"/>
        <end position="351"/>
    </location>
</feature>
<comment type="subcellular location">
    <subcellularLocation>
        <location evidence="1">Cell membrane</location>
        <topology evidence="1">Multi-pass membrane protein</topology>
    </subcellularLocation>
</comment>
<proteinExistence type="predicted"/>
<feature type="transmembrane region" description="Helical" evidence="7">
    <location>
        <begin position="50"/>
        <end position="67"/>
    </location>
</feature>
<feature type="domain" description="DUF4131" evidence="9">
    <location>
        <begin position="77"/>
        <end position="205"/>
    </location>
</feature>
<comment type="caution">
    <text evidence="10">The sequence shown here is derived from an EMBL/GenBank/DDBJ whole genome shotgun (WGS) entry which is preliminary data.</text>
</comment>
<dbReference type="InterPro" id="IPR025405">
    <property type="entry name" value="DUF4131"/>
</dbReference>
<feature type="transmembrane region" description="Helical" evidence="7">
    <location>
        <begin position="291"/>
        <end position="310"/>
    </location>
</feature>
<feature type="transmembrane region" description="Helical" evidence="7">
    <location>
        <begin position="399"/>
        <end position="417"/>
    </location>
</feature>
<accession>A0A7V7U1B5</accession>
<dbReference type="InterPro" id="IPR004477">
    <property type="entry name" value="ComEC_N"/>
</dbReference>
<dbReference type="InterPro" id="IPR052159">
    <property type="entry name" value="Competence_DNA_uptake"/>
</dbReference>
<gene>
    <name evidence="10" type="ORF">F6X38_02870</name>
</gene>
<keyword evidence="5 7" id="KW-0472">Membrane</keyword>
<name>A0A7V7U1B5_9HYPH</name>
<evidence type="ECO:0000256" key="1">
    <source>
        <dbReference type="ARBA" id="ARBA00004651"/>
    </source>
</evidence>
<feature type="domain" description="ComEC/Rec2-related protein" evidence="8">
    <location>
        <begin position="268"/>
        <end position="549"/>
    </location>
</feature>
<keyword evidence="2" id="KW-1003">Cell membrane</keyword>
<protein>
    <submittedName>
        <fullName evidence="10">ComEC family competence protein</fullName>
    </submittedName>
</protein>
<feature type="compositionally biased region" description="Low complexity" evidence="6">
    <location>
        <begin position="636"/>
        <end position="651"/>
    </location>
</feature>
<dbReference type="AlphaFoldDB" id="A0A7V7U1B5"/>
<evidence type="ECO:0000256" key="2">
    <source>
        <dbReference type="ARBA" id="ARBA00022475"/>
    </source>
</evidence>
<evidence type="ECO:0000313" key="11">
    <source>
        <dbReference type="Proteomes" id="UP000432089"/>
    </source>
</evidence>
<evidence type="ECO:0000313" key="10">
    <source>
        <dbReference type="EMBL" id="KAB0681782.1"/>
    </source>
</evidence>
<evidence type="ECO:0000256" key="6">
    <source>
        <dbReference type="SAM" id="MobiDB-lite"/>
    </source>
</evidence>
<feature type="transmembrane region" description="Helical" evidence="7">
    <location>
        <begin position="97"/>
        <end position="115"/>
    </location>
</feature>
<keyword evidence="4 7" id="KW-1133">Transmembrane helix</keyword>
<evidence type="ECO:0000256" key="7">
    <source>
        <dbReference type="SAM" id="Phobius"/>
    </source>
</evidence>
<feature type="transmembrane region" description="Helical" evidence="7">
    <location>
        <begin position="525"/>
        <end position="549"/>
    </location>
</feature>